<accession>A0A6A4B1K9</accession>
<gene>
    <name evidence="2" type="ORF">PF001_g30091</name>
</gene>
<feature type="compositionally biased region" description="Basic and acidic residues" evidence="1">
    <location>
        <begin position="231"/>
        <end position="241"/>
    </location>
</feature>
<feature type="region of interest" description="Disordered" evidence="1">
    <location>
        <begin position="171"/>
        <end position="194"/>
    </location>
</feature>
<proteinExistence type="predicted"/>
<dbReference type="Proteomes" id="UP000437068">
    <property type="component" value="Unassembled WGS sequence"/>
</dbReference>
<evidence type="ECO:0000313" key="3">
    <source>
        <dbReference type="Proteomes" id="UP000437068"/>
    </source>
</evidence>
<sequence>MASREVAIQCSVTAREVNASGELSPLRRPVSLKVDGQVHFGHVITVEGDHVTVISAEERFVTTTAHISLVPPIVALLLEHVTFPCDVWSDGKIVDLQSVLLDRVIGRDGEVASREIDKVFEGLMSQESRPASTQLCHWVDPQTGESTEFPLQHALDFAYFVDGDRDSVPANVGKKFCRPPTQTRQQDHNRSEPTTDEALELFDPFVDDDVYPQDVTEFDWSASPSASTPQMREKRPLDEVSRGIGEGLQPERNQRRRVGPQSALDKGAMIIEKLGDDPELLDRFLDMRKGATESGINNNATTTTTTQLATGELKPSASRKKTEPTSKYAFNPQPDQLYVHERVTSTKHRGKAPNVFINGLVRSDAVKFKAVPGVCTRAFDIRFGSKGLSIRHFARFHPDERVAWLHSGGSNFDNFSATAEFEKAEPATCIGDIVDSIRVFLSYTREYCCGELSELTETILSFLEETLARVTWAETELPSVVFWVNDVLEDF</sequence>
<name>A0A6A4B1K9_9STRA</name>
<dbReference type="EMBL" id="QXGE01005473">
    <property type="protein sequence ID" value="KAE9267408.1"/>
    <property type="molecule type" value="Genomic_DNA"/>
</dbReference>
<feature type="region of interest" description="Disordered" evidence="1">
    <location>
        <begin position="293"/>
        <end position="331"/>
    </location>
</feature>
<feature type="region of interest" description="Disordered" evidence="1">
    <location>
        <begin position="218"/>
        <end position="264"/>
    </location>
</feature>
<reference evidence="2 3" key="1">
    <citation type="submission" date="2018-08" db="EMBL/GenBank/DDBJ databases">
        <title>Genomic investigation of the strawberry pathogen Phytophthora fragariae indicates pathogenicity is determined by transcriptional variation in three key races.</title>
        <authorList>
            <person name="Adams T.M."/>
            <person name="Armitage A.D."/>
            <person name="Sobczyk M.K."/>
            <person name="Bates H.J."/>
            <person name="Dunwell J.M."/>
            <person name="Nellist C.F."/>
            <person name="Harrison R.J."/>
        </authorList>
    </citation>
    <scope>NUCLEOTIDE SEQUENCE [LARGE SCALE GENOMIC DNA]</scope>
    <source>
        <strain evidence="2 3">A4</strain>
    </source>
</reference>
<organism evidence="2 3">
    <name type="scientific">Phytophthora fragariae</name>
    <dbReference type="NCBI Taxonomy" id="53985"/>
    <lineage>
        <taxon>Eukaryota</taxon>
        <taxon>Sar</taxon>
        <taxon>Stramenopiles</taxon>
        <taxon>Oomycota</taxon>
        <taxon>Peronosporomycetes</taxon>
        <taxon>Peronosporales</taxon>
        <taxon>Peronosporaceae</taxon>
        <taxon>Phytophthora</taxon>
    </lineage>
</organism>
<comment type="caution">
    <text evidence="2">The sequence shown here is derived from an EMBL/GenBank/DDBJ whole genome shotgun (WGS) entry which is preliminary data.</text>
</comment>
<dbReference type="AlphaFoldDB" id="A0A6A4B1K9"/>
<protein>
    <submittedName>
        <fullName evidence="2">Uncharacterized protein</fullName>
    </submittedName>
</protein>
<evidence type="ECO:0000256" key="1">
    <source>
        <dbReference type="SAM" id="MobiDB-lite"/>
    </source>
</evidence>
<evidence type="ECO:0000313" key="2">
    <source>
        <dbReference type="EMBL" id="KAE9267408.1"/>
    </source>
</evidence>